<keyword evidence="2" id="KW-1185">Reference proteome</keyword>
<sequence length="242" mass="26889">MGWSMDAPHAGGSSLAKLDAYASSGGFNHYLLQGQANDYSSAGSYDLNNAHSNPASSGTRNARWMPYYHNGRNQSTVKPHFNSASMTTQQPSTSRDPLFGDNGTRTTMFDGSFNPGCCCCRARFFPTQSGIYAFPNAQLGYPFPGAHHLAHIPPFKPYIPPASPGFDSYIKQLERYELNRDGLFLKLERVVKVNWSANGVYYFTLDVSGGIGQFYEAKFMFRTADRSVLFFCRPALYYPLDA</sequence>
<organism evidence="1 2">
    <name type="scientific">Trema orientale</name>
    <name type="common">Charcoal tree</name>
    <name type="synonym">Celtis orientalis</name>
    <dbReference type="NCBI Taxonomy" id="63057"/>
    <lineage>
        <taxon>Eukaryota</taxon>
        <taxon>Viridiplantae</taxon>
        <taxon>Streptophyta</taxon>
        <taxon>Embryophyta</taxon>
        <taxon>Tracheophyta</taxon>
        <taxon>Spermatophyta</taxon>
        <taxon>Magnoliopsida</taxon>
        <taxon>eudicotyledons</taxon>
        <taxon>Gunneridae</taxon>
        <taxon>Pentapetalae</taxon>
        <taxon>rosids</taxon>
        <taxon>fabids</taxon>
        <taxon>Rosales</taxon>
        <taxon>Cannabaceae</taxon>
        <taxon>Trema</taxon>
    </lineage>
</organism>
<evidence type="ECO:0000313" key="1">
    <source>
        <dbReference type="EMBL" id="PON42803.1"/>
    </source>
</evidence>
<dbReference type="AlphaFoldDB" id="A0A2P5B1Z8"/>
<reference evidence="2" key="1">
    <citation type="submission" date="2016-06" db="EMBL/GenBank/DDBJ databases">
        <title>Parallel loss of symbiosis genes in relatives of nitrogen-fixing non-legume Parasponia.</title>
        <authorList>
            <person name="Van Velzen R."/>
            <person name="Holmer R."/>
            <person name="Bu F."/>
            <person name="Rutten L."/>
            <person name="Van Zeijl A."/>
            <person name="Liu W."/>
            <person name="Santuari L."/>
            <person name="Cao Q."/>
            <person name="Sharma T."/>
            <person name="Shen D."/>
            <person name="Roswanjaya Y."/>
            <person name="Wardhani T."/>
            <person name="Kalhor M.S."/>
            <person name="Jansen J."/>
            <person name="Van den Hoogen J."/>
            <person name="Gungor B."/>
            <person name="Hartog M."/>
            <person name="Hontelez J."/>
            <person name="Verver J."/>
            <person name="Yang W.-C."/>
            <person name="Schijlen E."/>
            <person name="Repin R."/>
            <person name="Schilthuizen M."/>
            <person name="Schranz E."/>
            <person name="Heidstra R."/>
            <person name="Miyata K."/>
            <person name="Fedorova E."/>
            <person name="Kohlen W."/>
            <person name="Bisseling T."/>
            <person name="Smit S."/>
            <person name="Geurts R."/>
        </authorList>
    </citation>
    <scope>NUCLEOTIDE SEQUENCE [LARGE SCALE GENOMIC DNA]</scope>
    <source>
        <strain evidence="2">cv. RG33-2</strain>
    </source>
</reference>
<protein>
    <submittedName>
        <fullName evidence="1">Uncharacterized protein</fullName>
    </submittedName>
</protein>
<evidence type="ECO:0000313" key="2">
    <source>
        <dbReference type="Proteomes" id="UP000237000"/>
    </source>
</evidence>
<accession>A0A2P5B1Z8</accession>
<comment type="caution">
    <text evidence="1">The sequence shown here is derived from an EMBL/GenBank/DDBJ whole genome shotgun (WGS) entry which is preliminary data.</text>
</comment>
<proteinExistence type="predicted"/>
<name>A0A2P5B1Z8_TREOI</name>
<dbReference type="InParanoid" id="A0A2P5B1Z8"/>
<dbReference type="Proteomes" id="UP000237000">
    <property type="component" value="Unassembled WGS sequence"/>
</dbReference>
<gene>
    <name evidence="1" type="ORF">TorRG33x02_334930</name>
</gene>
<dbReference type="EMBL" id="JXTC01000626">
    <property type="protein sequence ID" value="PON42803.1"/>
    <property type="molecule type" value="Genomic_DNA"/>
</dbReference>